<dbReference type="InterPro" id="IPR037401">
    <property type="entry name" value="SnoaL-like"/>
</dbReference>
<sequence length="163" mass="18277">MTTLGARSPEALLAEIADRMAVRRLVDLYAHYADRRDAKGQAALFAEDARLAVYQGDPASSEPVQLLRGRAELVDALGFLNTFQATTHFIGQHAVDFNEDGAAGETHCLAHHLFEHDGRRMLMVMSIRNQDVFVRRDGQWLFAERKIIIDWTDSRPSTPQEAA</sequence>
<keyword evidence="3" id="KW-1185">Reference proteome</keyword>
<dbReference type="EMBL" id="FZOD01000063">
    <property type="protein sequence ID" value="SNT56177.1"/>
    <property type="molecule type" value="Genomic_DNA"/>
</dbReference>
<reference evidence="2 3" key="1">
    <citation type="submission" date="2017-06" db="EMBL/GenBank/DDBJ databases">
        <authorList>
            <person name="Kim H.J."/>
            <person name="Triplett B.A."/>
        </authorList>
    </citation>
    <scope>NUCLEOTIDE SEQUENCE [LARGE SCALE GENOMIC DNA]</scope>
    <source>
        <strain evidence="2 3">CGMCC 4.2132</strain>
    </source>
</reference>
<feature type="domain" description="SnoaL-like" evidence="1">
    <location>
        <begin position="15"/>
        <end position="146"/>
    </location>
</feature>
<dbReference type="Pfam" id="PF13577">
    <property type="entry name" value="SnoaL_4"/>
    <property type="match status" value="1"/>
</dbReference>
<dbReference type="Gene3D" id="3.10.450.50">
    <property type="match status" value="1"/>
</dbReference>
<evidence type="ECO:0000313" key="3">
    <source>
        <dbReference type="Proteomes" id="UP000198282"/>
    </source>
</evidence>
<dbReference type="CDD" id="cd00531">
    <property type="entry name" value="NTF2_like"/>
    <property type="match status" value="1"/>
</dbReference>
<proteinExistence type="predicted"/>
<evidence type="ECO:0000259" key="1">
    <source>
        <dbReference type="Pfam" id="PF13577"/>
    </source>
</evidence>
<dbReference type="AlphaFoldDB" id="A0A239NMQ3"/>
<accession>A0A239NMQ3</accession>
<name>A0A239NMQ3_9ACTN</name>
<dbReference type="OrthoDB" id="7605094at2"/>
<dbReference type="SUPFAM" id="SSF54427">
    <property type="entry name" value="NTF2-like"/>
    <property type="match status" value="1"/>
</dbReference>
<protein>
    <submittedName>
        <fullName evidence="2">SnoaL-like domain-containing protein</fullName>
    </submittedName>
</protein>
<gene>
    <name evidence="2" type="ORF">SAMN05216276_106333</name>
</gene>
<evidence type="ECO:0000313" key="2">
    <source>
        <dbReference type="EMBL" id="SNT56177.1"/>
    </source>
</evidence>
<dbReference type="RefSeq" id="WP_089212297.1">
    <property type="nucleotide sequence ID" value="NZ_FZOD01000063.1"/>
</dbReference>
<organism evidence="2 3">
    <name type="scientific">Streptosporangium subroseum</name>
    <dbReference type="NCBI Taxonomy" id="106412"/>
    <lineage>
        <taxon>Bacteria</taxon>
        <taxon>Bacillati</taxon>
        <taxon>Actinomycetota</taxon>
        <taxon>Actinomycetes</taxon>
        <taxon>Streptosporangiales</taxon>
        <taxon>Streptosporangiaceae</taxon>
        <taxon>Streptosporangium</taxon>
    </lineage>
</organism>
<dbReference type="Proteomes" id="UP000198282">
    <property type="component" value="Unassembled WGS sequence"/>
</dbReference>
<dbReference type="InterPro" id="IPR032710">
    <property type="entry name" value="NTF2-like_dom_sf"/>
</dbReference>